<dbReference type="SMART" id="SM00034">
    <property type="entry name" value="CLECT"/>
    <property type="match status" value="1"/>
</dbReference>
<gene>
    <name evidence="3" type="ORF">DPMN_186947</name>
</gene>
<protein>
    <recommendedName>
        <fullName evidence="2">C-type lectin domain-containing protein</fullName>
    </recommendedName>
</protein>
<feature type="chain" id="PRO_5038384414" description="C-type lectin domain-containing protein" evidence="1">
    <location>
        <begin position="39"/>
        <end position="176"/>
    </location>
</feature>
<dbReference type="CDD" id="cd00037">
    <property type="entry name" value="CLECT"/>
    <property type="match status" value="1"/>
</dbReference>
<dbReference type="AlphaFoldDB" id="A0A9D4DN41"/>
<proteinExistence type="predicted"/>
<name>A0A9D4DN41_DREPO</name>
<dbReference type="EMBL" id="JAIWYP010000010">
    <property type="protein sequence ID" value="KAH3752331.1"/>
    <property type="molecule type" value="Genomic_DNA"/>
</dbReference>
<dbReference type="InterPro" id="IPR016186">
    <property type="entry name" value="C-type_lectin-like/link_sf"/>
</dbReference>
<dbReference type="Proteomes" id="UP000828390">
    <property type="component" value="Unassembled WGS sequence"/>
</dbReference>
<accession>A0A9D4DN41</accession>
<dbReference type="Pfam" id="PF00059">
    <property type="entry name" value="Lectin_C"/>
    <property type="match status" value="1"/>
</dbReference>
<dbReference type="InterPro" id="IPR050111">
    <property type="entry name" value="C-type_lectin/snaclec_domain"/>
</dbReference>
<dbReference type="PANTHER" id="PTHR22803">
    <property type="entry name" value="MANNOSE, PHOSPHOLIPASE, LECTIN RECEPTOR RELATED"/>
    <property type="match status" value="1"/>
</dbReference>
<dbReference type="InterPro" id="IPR016187">
    <property type="entry name" value="CTDL_fold"/>
</dbReference>
<keyword evidence="1" id="KW-0732">Signal</keyword>
<reference evidence="3" key="1">
    <citation type="journal article" date="2019" name="bioRxiv">
        <title>The Genome of the Zebra Mussel, Dreissena polymorpha: A Resource for Invasive Species Research.</title>
        <authorList>
            <person name="McCartney M.A."/>
            <person name="Auch B."/>
            <person name="Kono T."/>
            <person name="Mallez S."/>
            <person name="Zhang Y."/>
            <person name="Obille A."/>
            <person name="Becker A."/>
            <person name="Abrahante J.E."/>
            <person name="Garbe J."/>
            <person name="Badalamenti J.P."/>
            <person name="Herman A."/>
            <person name="Mangelson H."/>
            <person name="Liachko I."/>
            <person name="Sullivan S."/>
            <person name="Sone E.D."/>
            <person name="Koren S."/>
            <person name="Silverstein K.A.T."/>
            <person name="Beckman K.B."/>
            <person name="Gohl D.M."/>
        </authorList>
    </citation>
    <scope>NUCLEOTIDE SEQUENCE</scope>
    <source>
        <strain evidence="3">Duluth1</strain>
        <tissue evidence="3">Whole animal</tissue>
    </source>
</reference>
<dbReference type="SUPFAM" id="SSF56436">
    <property type="entry name" value="C-type lectin-like"/>
    <property type="match status" value="1"/>
</dbReference>
<organism evidence="3 4">
    <name type="scientific">Dreissena polymorpha</name>
    <name type="common">Zebra mussel</name>
    <name type="synonym">Mytilus polymorpha</name>
    <dbReference type="NCBI Taxonomy" id="45954"/>
    <lineage>
        <taxon>Eukaryota</taxon>
        <taxon>Metazoa</taxon>
        <taxon>Spiralia</taxon>
        <taxon>Lophotrochozoa</taxon>
        <taxon>Mollusca</taxon>
        <taxon>Bivalvia</taxon>
        <taxon>Autobranchia</taxon>
        <taxon>Heteroconchia</taxon>
        <taxon>Euheterodonta</taxon>
        <taxon>Imparidentia</taxon>
        <taxon>Neoheterodontei</taxon>
        <taxon>Myida</taxon>
        <taxon>Dreissenoidea</taxon>
        <taxon>Dreissenidae</taxon>
        <taxon>Dreissena</taxon>
    </lineage>
</organism>
<keyword evidence="4" id="KW-1185">Reference proteome</keyword>
<evidence type="ECO:0000256" key="1">
    <source>
        <dbReference type="SAM" id="SignalP"/>
    </source>
</evidence>
<reference evidence="3" key="2">
    <citation type="submission" date="2020-11" db="EMBL/GenBank/DDBJ databases">
        <authorList>
            <person name="McCartney M.A."/>
            <person name="Auch B."/>
            <person name="Kono T."/>
            <person name="Mallez S."/>
            <person name="Becker A."/>
            <person name="Gohl D.M."/>
            <person name="Silverstein K.A.T."/>
            <person name="Koren S."/>
            <person name="Bechman K.B."/>
            <person name="Herman A."/>
            <person name="Abrahante J.E."/>
            <person name="Garbe J."/>
        </authorList>
    </citation>
    <scope>NUCLEOTIDE SEQUENCE</scope>
    <source>
        <strain evidence="3">Duluth1</strain>
        <tissue evidence="3">Whole animal</tissue>
    </source>
</reference>
<evidence type="ECO:0000313" key="3">
    <source>
        <dbReference type="EMBL" id="KAH3752331.1"/>
    </source>
</evidence>
<dbReference type="OrthoDB" id="6146674at2759"/>
<evidence type="ECO:0000313" key="4">
    <source>
        <dbReference type="Proteomes" id="UP000828390"/>
    </source>
</evidence>
<evidence type="ECO:0000259" key="2">
    <source>
        <dbReference type="PROSITE" id="PS50041"/>
    </source>
</evidence>
<comment type="caution">
    <text evidence="3">The sequence shown here is derived from an EMBL/GenBank/DDBJ whole genome shotgun (WGS) entry which is preliminary data.</text>
</comment>
<feature type="signal peptide" evidence="1">
    <location>
        <begin position="1"/>
        <end position="38"/>
    </location>
</feature>
<dbReference type="PROSITE" id="PS50041">
    <property type="entry name" value="C_TYPE_LECTIN_2"/>
    <property type="match status" value="1"/>
</dbReference>
<dbReference type="Gene3D" id="3.10.100.10">
    <property type="entry name" value="Mannose-Binding Protein A, subunit A"/>
    <property type="match status" value="1"/>
</dbReference>
<dbReference type="InterPro" id="IPR001304">
    <property type="entry name" value="C-type_lectin-like"/>
</dbReference>
<feature type="domain" description="C-type lectin" evidence="2">
    <location>
        <begin position="47"/>
        <end position="166"/>
    </location>
</feature>
<sequence>MQVVKNCLFAFSPQDKGIMVKTCLTGLILLFGLAHSSAQCPNGWKTYDTSCYLFGHTSYSFHESQLFCLHFGANLVNIESSIENAFIRGELMTLKAPRHWIGLTDEVSEGIWTLYPSEKVATFLDWSHWSQPNDGIYANCAAFFAGDHDYHWVDEPCGREFNPICEMPVNHPHIVG</sequence>